<dbReference type="InterPro" id="IPR009908">
    <property type="entry name" value="Methylamine_util_MauE"/>
</dbReference>
<dbReference type="GO" id="GO:0016020">
    <property type="term" value="C:membrane"/>
    <property type="evidence" value="ECO:0007669"/>
    <property type="project" value="UniProtKB-SubCell"/>
</dbReference>
<evidence type="ECO:0000256" key="3">
    <source>
        <dbReference type="ARBA" id="ARBA00022989"/>
    </source>
</evidence>
<evidence type="ECO:0000256" key="5">
    <source>
        <dbReference type="SAM" id="Phobius"/>
    </source>
</evidence>
<dbReference type="AlphaFoldDB" id="A0A381TH32"/>
<keyword evidence="3 5" id="KW-1133">Transmembrane helix</keyword>
<feature type="transmembrane region" description="Helical" evidence="5">
    <location>
        <begin position="21"/>
        <end position="41"/>
    </location>
</feature>
<dbReference type="GO" id="GO:0030416">
    <property type="term" value="P:methylamine metabolic process"/>
    <property type="evidence" value="ECO:0007669"/>
    <property type="project" value="InterPro"/>
</dbReference>
<name>A0A381TH32_9ZZZZ</name>
<evidence type="ECO:0000259" key="6">
    <source>
        <dbReference type="Pfam" id="PF07291"/>
    </source>
</evidence>
<evidence type="ECO:0000313" key="7">
    <source>
        <dbReference type="EMBL" id="SVA15435.1"/>
    </source>
</evidence>
<dbReference type="EMBL" id="UINC01004587">
    <property type="protein sequence ID" value="SVA15435.1"/>
    <property type="molecule type" value="Genomic_DNA"/>
</dbReference>
<keyword evidence="4 5" id="KW-0472">Membrane</keyword>
<sequence>VFLWASFDKIIDPAKFAKSIANYHVLPFGIENIIAIVLPWLELFIGSGLILGVMVDGSIIITSVLLILFNLMIAQAILRGFNIECGCGLKEGQLVGIEKILENFVYLGGAYILYMREMKILEIFPKTNLSDN</sequence>
<feature type="domain" description="Methylamine utilisation protein MauE" evidence="6">
    <location>
        <begin position="1"/>
        <end position="114"/>
    </location>
</feature>
<accession>A0A381TH32</accession>
<evidence type="ECO:0000256" key="4">
    <source>
        <dbReference type="ARBA" id="ARBA00023136"/>
    </source>
</evidence>
<organism evidence="7">
    <name type="scientific">marine metagenome</name>
    <dbReference type="NCBI Taxonomy" id="408172"/>
    <lineage>
        <taxon>unclassified sequences</taxon>
        <taxon>metagenomes</taxon>
        <taxon>ecological metagenomes</taxon>
    </lineage>
</organism>
<proteinExistence type="predicted"/>
<evidence type="ECO:0000256" key="1">
    <source>
        <dbReference type="ARBA" id="ARBA00004141"/>
    </source>
</evidence>
<comment type="subcellular location">
    <subcellularLocation>
        <location evidence="1">Membrane</location>
        <topology evidence="1">Multi-pass membrane protein</topology>
    </subcellularLocation>
</comment>
<protein>
    <recommendedName>
        <fullName evidence="6">Methylamine utilisation protein MauE domain-containing protein</fullName>
    </recommendedName>
</protein>
<keyword evidence="2 5" id="KW-0812">Transmembrane</keyword>
<reference evidence="7" key="1">
    <citation type="submission" date="2018-05" db="EMBL/GenBank/DDBJ databases">
        <authorList>
            <person name="Lanie J.A."/>
            <person name="Ng W.-L."/>
            <person name="Kazmierczak K.M."/>
            <person name="Andrzejewski T.M."/>
            <person name="Davidsen T.M."/>
            <person name="Wayne K.J."/>
            <person name="Tettelin H."/>
            <person name="Glass J.I."/>
            <person name="Rusch D."/>
            <person name="Podicherti R."/>
            <person name="Tsui H.-C.T."/>
            <person name="Winkler M.E."/>
        </authorList>
    </citation>
    <scope>NUCLEOTIDE SEQUENCE</scope>
</reference>
<evidence type="ECO:0000256" key="2">
    <source>
        <dbReference type="ARBA" id="ARBA00022692"/>
    </source>
</evidence>
<feature type="non-terminal residue" evidence="7">
    <location>
        <position position="1"/>
    </location>
</feature>
<feature type="transmembrane region" description="Helical" evidence="5">
    <location>
        <begin position="47"/>
        <end position="69"/>
    </location>
</feature>
<dbReference type="Pfam" id="PF07291">
    <property type="entry name" value="MauE"/>
    <property type="match status" value="1"/>
</dbReference>
<gene>
    <name evidence="7" type="ORF">METZ01_LOCUS68289</name>
</gene>